<comment type="catalytic activity">
    <reaction evidence="1 9">
        <text>Endohydrolysis of (1-&gt;4)-beta-D-xylosidic linkages in xylans.</text>
        <dbReference type="EC" id="3.2.1.8"/>
    </reaction>
</comment>
<dbReference type="RefSeq" id="WP_210090288.1">
    <property type="nucleotide sequence ID" value="NZ_JAGGKG010000017.1"/>
</dbReference>
<dbReference type="PROSITE" id="PS51760">
    <property type="entry name" value="GH10_2"/>
    <property type="match status" value="1"/>
</dbReference>
<dbReference type="PRINTS" id="PR00134">
    <property type="entry name" value="GLHYDRLASE10"/>
</dbReference>
<evidence type="ECO:0000256" key="10">
    <source>
        <dbReference type="SAM" id="SignalP"/>
    </source>
</evidence>
<dbReference type="SUPFAM" id="SSF49785">
    <property type="entry name" value="Galactose-binding domain-like"/>
    <property type="match status" value="1"/>
</dbReference>
<dbReference type="Proteomes" id="UP001519272">
    <property type="component" value="Unassembled WGS sequence"/>
</dbReference>
<gene>
    <name evidence="14" type="ORF">J2Z32_003360</name>
</gene>
<dbReference type="PROSITE" id="PS51172">
    <property type="entry name" value="CBM3"/>
    <property type="match status" value="1"/>
</dbReference>
<dbReference type="InterPro" id="IPR017853">
    <property type="entry name" value="GH"/>
</dbReference>
<feature type="signal peptide" evidence="10">
    <location>
        <begin position="1"/>
        <end position="33"/>
    </location>
</feature>
<dbReference type="SUPFAM" id="SSF51445">
    <property type="entry name" value="(Trans)glycosidases"/>
    <property type="match status" value="1"/>
</dbReference>
<evidence type="ECO:0000256" key="5">
    <source>
        <dbReference type="ARBA" id="ARBA00022801"/>
    </source>
</evidence>
<keyword evidence="4" id="KW-0677">Repeat</keyword>
<feature type="chain" id="PRO_5045913717" description="Beta-xylanase" evidence="10">
    <location>
        <begin position="34"/>
        <end position="772"/>
    </location>
</feature>
<dbReference type="PANTHER" id="PTHR31490">
    <property type="entry name" value="GLYCOSYL HYDROLASE"/>
    <property type="match status" value="1"/>
</dbReference>
<dbReference type="InterPro" id="IPR003961">
    <property type="entry name" value="FN3_dom"/>
</dbReference>
<keyword evidence="15" id="KW-1185">Reference proteome</keyword>
<dbReference type="InterPro" id="IPR036966">
    <property type="entry name" value="CBM3_sf"/>
</dbReference>
<evidence type="ECO:0000256" key="3">
    <source>
        <dbReference type="ARBA" id="ARBA00022651"/>
    </source>
</evidence>
<dbReference type="SUPFAM" id="SSF49384">
    <property type="entry name" value="Carbohydrate-binding domain"/>
    <property type="match status" value="1"/>
</dbReference>
<evidence type="ECO:0000256" key="2">
    <source>
        <dbReference type="ARBA" id="ARBA00004851"/>
    </source>
</evidence>
<evidence type="ECO:0000259" key="13">
    <source>
        <dbReference type="PROSITE" id="PS51760"/>
    </source>
</evidence>
<dbReference type="SMART" id="SM01067">
    <property type="entry name" value="CBM_3"/>
    <property type="match status" value="1"/>
</dbReference>
<dbReference type="CDD" id="cd00063">
    <property type="entry name" value="FN3"/>
    <property type="match status" value="1"/>
</dbReference>
<evidence type="ECO:0000256" key="7">
    <source>
        <dbReference type="ARBA" id="ARBA00023295"/>
    </source>
</evidence>
<dbReference type="Pfam" id="PF00331">
    <property type="entry name" value="Glyco_hydro_10"/>
    <property type="match status" value="1"/>
</dbReference>
<dbReference type="Gene3D" id="3.20.20.80">
    <property type="entry name" value="Glycosidases"/>
    <property type="match status" value="1"/>
</dbReference>
<dbReference type="InterPro" id="IPR001956">
    <property type="entry name" value="CBM3"/>
</dbReference>
<reference evidence="14 15" key="1">
    <citation type="submission" date="2021-03" db="EMBL/GenBank/DDBJ databases">
        <title>Genomic Encyclopedia of Type Strains, Phase IV (KMG-IV): sequencing the most valuable type-strain genomes for metagenomic binning, comparative biology and taxonomic classification.</title>
        <authorList>
            <person name="Goeker M."/>
        </authorList>
    </citation>
    <scope>NUCLEOTIDE SEQUENCE [LARGE SCALE GENOMIC DNA]</scope>
    <source>
        <strain evidence="14 15">DSM 14349</strain>
    </source>
</reference>
<evidence type="ECO:0000313" key="15">
    <source>
        <dbReference type="Proteomes" id="UP001519272"/>
    </source>
</evidence>
<keyword evidence="10" id="KW-0732">Signal</keyword>
<evidence type="ECO:0000256" key="6">
    <source>
        <dbReference type="ARBA" id="ARBA00023277"/>
    </source>
</evidence>
<feature type="domain" description="GH10" evidence="13">
    <location>
        <begin position="193"/>
        <end position="521"/>
    </location>
</feature>
<dbReference type="InterPro" id="IPR008979">
    <property type="entry name" value="Galactose-bd-like_sf"/>
</dbReference>
<evidence type="ECO:0000259" key="11">
    <source>
        <dbReference type="PROSITE" id="PS50853"/>
    </source>
</evidence>
<evidence type="ECO:0000256" key="4">
    <source>
        <dbReference type="ARBA" id="ARBA00022737"/>
    </source>
</evidence>
<name>A0ABS4FVT7_9BACL</name>
<organism evidence="14 15">
    <name type="scientific">Paenibacillus turicensis</name>
    <dbReference type="NCBI Taxonomy" id="160487"/>
    <lineage>
        <taxon>Bacteria</taxon>
        <taxon>Bacillati</taxon>
        <taxon>Bacillota</taxon>
        <taxon>Bacilli</taxon>
        <taxon>Bacillales</taxon>
        <taxon>Paenibacillaceae</taxon>
        <taxon>Paenibacillus</taxon>
    </lineage>
</organism>
<accession>A0ABS4FVT7</accession>
<dbReference type="InterPro" id="IPR001000">
    <property type="entry name" value="GH10_dom"/>
</dbReference>
<evidence type="ECO:0000256" key="8">
    <source>
        <dbReference type="ARBA" id="ARBA00023326"/>
    </source>
</evidence>
<dbReference type="InterPro" id="IPR044846">
    <property type="entry name" value="GH10"/>
</dbReference>
<proteinExistence type="inferred from homology"/>
<dbReference type="InterPro" id="IPR013783">
    <property type="entry name" value="Ig-like_fold"/>
</dbReference>
<keyword evidence="6 9" id="KW-0119">Carbohydrate metabolism</keyword>
<dbReference type="PROSITE" id="PS50853">
    <property type="entry name" value="FN3"/>
    <property type="match status" value="1"/>
</dbReference>
<feature type="domain" description="Fibronectin type-III" evidence="11">
    <location>
        <begin position="527"/>
        <end position="617"/>
    </location>
</feature>
<evidence type="ECO:0000256" key="1">
    <source>
        <dbReference type="ARBA" id="ARBA00000681"/>
    </source>
</evidence>
<dbReference type="Gene3D" id="2.60.40.710">
    <property type="entry name" value="Endoglucanase-like"/>
    <property type="match status" value="1"/>
</dbReference>
<dbReference type="SMART" id="SM00633">
    <property type="entry name" value="Glyco_10"/>
    <property type="match status" value="1"/>
</dbReference>
<keyword evidence="5 9" id="KW-0378">Hydrolase</keyword>
<dbReference type="Gene3D" id="2.60.40.10">
    <property type="entry name" value="Immunoglobulins"/>
    <property type="match status" value="1"/>
</dbReference>
<comment type="similarity">
    <text evidence="9">Belongs to the glycosyl hydrolase 10 (cellulase F) family.</text>
</comment>
<dbReference type="SUPFAM" id="SSF49265">
    <property type="entry name" value="Fibronectin type III"/>
    <property type="match status" value="1"/>
</dbReference>
<sequence length="772" mass="85915">MMITKRPYLKALNYLLILCLFLPFLATGSTAHANNTLLIQSDFEDGTLQNWAARGTTEQLSATAAAARSGSYGLHITDRSMEWHGPTLDVTNEMELGNTYIFKAWVKLPQGAGNTPIYMSLQRTTPSNTYYENVTNANANSSGWVKLEATYKFLEPVDNIAVYFEVPSSATQSFYLDDFTLERAPAAPPLEIEENIPSLKDIFANDFSFGTAFTNSELYTKGDTDLIKKHFNTVTPGNVLKWDATEPAENAFNFEGADTAVDFAVDNGQLVRGHTLVWHSQTPNWVFYDNAGNLVSKQVLYARMKNHIDTVMERYKGKIYAWDVVNEVIDPAQPDGLRRSLWYQIAGEEFIEKAFEYAHAADPDAKLFINDYNTHEPAKLQALYNLIQRLQAKNIPIDGVGHQMHVSIYYPSMSEIEASIVKFKALNLESHITELDVSVYHSDSQSYETLPNDISENQAKVYKQLFDIFKRHTDTITNVTVWGKDDANTWLRTFPVVRNNWPLLFDEQLKAKPAYWAIVDVPAGPTAPAVPTGFTAQAGDSQIDLFWNKVTNADSYQIKRALTASGPFTTIATVNGTTYSDTTVSNGTTYYYTIAAINTVGESNATSPISATPTSEPVETGELSIQYRVGDSNALDNQINPNFKIVNHGSQPVDLANLTLRYWFTADNAPGFNFFIDYAQIGNANVLGKVVAVTPAVEGADHYIEISFKADAGTIAANGDSGSIQARLHKSDWSNFNENNDYSYKGTQTSFSDWSKVTLYRNGQLVWGVEPE</sequence>
<dbReference type="Pfam" id="PF02018">
    <property type="entry name" value="CBM_4_9"/>
    <property type="match status" value="1"/>
</dbReference>
<dbReference type="PANTHER" id="PTHR31490:SF90">
    <property type="entry name" value="ENDO-1,4-BETA-XYLANASE A"/>
    <property type="match status" value="1"/>
</dbReference>
<keyword evidence="8 9" id="KW-0624">Polysaccharide degradation</keyword>
<evidence type="ECO:0000313" key="14">
    <source>
        <dbReference type="EMBL" id="MBP1906696.1"/>
    </source>
</evidence>
<keyword evidence="7 9" id="KW-0326">Glycosidase</keyword>
<dbReference type="EMBL" id="JAGGKG010000017">
    <property type="protein sequence ID" value="MBP1906696.1"/>
    <property type="molecule type" value="Genomic_DNA"/>
</dbReference>
<keyword evidence="3" id="KW-0858">Xylan degradation</keyword>
<comment type="pathway">
    <text evidence="2">Glycan degradation; xylan degradation.</text>
</comment>
<dbReference type="EC" id="3.2.1.8" evidence="9"/>
<dbReference type="InterPro" id="IPR036116">
    <property type="entry name" value="FN3_sf"/>
</dbReference>
<dbReference type="Gene3D" id="2.60.120.260">
    <property type="entry name" value="Galactose-binding domain-like"/>
    <property type="match status" value="1"/>
</dbReference>
<dbReference type="Pfam" id="PF00942">
    <property type="entry name" value="CBM_3"/>
    <property type="match status" value="1"/>
</dbReference>
<evidence type="ECO:0000259" key="12">
    <source>
        <dbReference type="PROSITE" id="PS51172"/>
    </source>
</evidence>
<comment type="caution">
    <text evidence="14">The sequence shown here is derived from an EMBL/GenBank/DDBJ whole genome shotgun (WGS) entry which is preliminary data.</text>
</comment>
<protein>
    <recommendedName>
        <fullName evidence="9">Beta-xylanase</fullName>
        <ecNumber evidence="9">3.2.1.8</ecNumber>
    </recommendedName>
</protein>
<evidence type="ECO:0000256" key="9">
    <source>
        <dbReference type="RuleBase" id="RU361174"/>
    </source>
</evidence>
<feature type="domain" description="CBM3" evidence="12">
    <location>
        <begin position="619"/>
        <end position="772"/>
    </location>
</feature>
<dbReference type="InterPro" id="IPR008965">
    <property type="entry name" value="CBM2/CBM3_carb-bd_dom_sf"/>
</dbReference>
<dbReference type="InterPro" id="IPR003305">
    <property type="entry name" value="CenC_carb-bd"/>
</dbReference>